<dbReference type="AlphaFoldDB" id="A0AAP0H747"/>
<feature type="region of interest" description="Disordered" evidence="1">
    <location>
        <begin position="351"/>
        <end position="390"/>
    </location>
</feature>
<gene>
    <name evidence="2" type="ORF">SSX86_003833</name>
</gene>
<dbReference type="PANTHER" id="PTHR33240:SF8">
    <property type="entry name" value="OS03G0439900 PROTEIN"/>
    <property type="match status" value="1"/>
</dbReference>
<feature type="compositionally biased region" description="Low complexity" evidence="1">
    <location>
        <begin position="16"/>
        <end position="35"/>
    </location>
</feature>
<dbReference type="Gene3D" id="2.40.70.10">
    <property type="entry name" value="Acid Proteases"/>
    <property type="match status" value="1"/>
</dbReference>
<protein>
    <recommendedName>
        <fullName evidence="4">Gag-pol polyprotein</fullName>
    </recommendedName>
</protein>
<feature type="compositionally biased region" description="Polar residues" evidence="1">
    <location>
        <begin position="358"/>
        <end position="371"/>
    </location>
</feature>
<accession>A0AAP0H747</accession>
<dbReference type="SUPFAM" id="SSF50630">
    <property type="entry name" value="Acid proteases"/>
    <property type="match status" value="1"/>
</dbReference>
<sequence length="566" mass="62754">MLRLSSETPNTCPRTPAIGDPASPAGGASFPPVAGRRWRNLPSDMDKSELIERSEDQRYSDSDVFVDATSEFDINFIDTHDLIEHEPQSSSSAGQSSSSMHTITEPEPDMTFFAVEHHGFGSVLGNGVEQNEVPACSERSLLAAATGGRPSKLSTLMVVSEALRFLAEEALERVLGGRNLGAEASMRALLLVSSGFSFLAMRSLRALRFITLKEDRKIQEKADVTPGYGSFNRKSESAHRRSQRPKPYSKPDNPRVNKVDQGEDEDDEEYPTFNEFCFATYIAGVINAMQDLGDKARWPKKTEKQASWKDKSKWCAYHEDFGHLTEDCIAMRKEISYLLSKGFLKELLGRKKDRSRGTDQSAKSRGTNQTMDAERSRGHPEQAASPSPDAKDIYFISGGSDICGRYLGEDDRCNVMDPHHDGLVITLYISNHFVKRILIDGGSSANIIQLETLTKMGIPQDEVIAKSMVLVGFSGETKNTLGEVKLPVYVERVNSMQRFCVMDAPSGYNIILGRPWIHDMIVVPSTYHQCVKLPTPWGVVTIHSDQQEAKDCYTSAMNISTKACQG</sequence>
<dbReference type="PANTHER" id="PTHR33240">
    <property type="entry name" value="OS08G0508500 PROTEIN"/>
    <property type="match status" value="1"/>
</dbReference>
<evidence type="ECO:0000256" key="1">
    <source>
        <dbReference type="SAM" id="MobiDB-lite"/>
    </source>
</evidence>
<feature type="region of interest" description="Disordered" evidence="1">
    <location>
        <begin position="85"/>
        <end position="104"/>
    </location>
</feature>
<reference evidence="2 3" key="1">
    <citation type="submission" date="2024-04" db="EMBL/GenBank/DDBJ databases">
        <title>The reference genome of an endangered Asteraceae, Deinandra increscens subsp. villosa, native to the Central Coast of California.</title>
        <authorList>
            <person name="Guilliams M."/>
            <person name="Hasenstab-Lehman K."/>
            <person name="Meyer R."/>
            <person name="Mcevoy S."/>
        </authorList>
    </citation>
    <scope>NUCLEOTIDE SEQUENCE [LARGE SCALE GENOMIC DNA]</scope>
    <source>
        <tissue evidence="2">Leaf</tissue>
    </source>
</reference>
<feature type="compositionally biased region" description="Polar residues" evidence="1">
    <location>
        <begin position="1"/>
        <end position="13"/>
    </location>
</feature>
<feature type="compositionally biased region" description="Basic and acidic residues" evidence="1">
    <location>
        <begin position="252"/>
        <end position="261"/>
    </location>
</feature>
<comment type="caution">
    <text evidence="2">The sequence shown here is derived from an EMBL/GenBank/DDBJ whole genome shotgun (WGS) entry which is preliminary data.</text>
</comment>
<feature type="region of interest" description="Disordered" evidence="1">
    <location>
        <begin position="223"/>
        <end position="268"/>
    </location>
</feature>
<keyword evidence="3" id="KW-1185">Reference proteome</keyword>
<evidence type="ECO:0000313" key="2">
    <source>
        <dbReference type="EMBL" id="KAK9075509.1"/>
    </source>
</evidence>
<dbReference type="InterPro" id="IPR021109">
    <property type="entry name" value="Peptidase_aspartic_dom_sf"/>
</dbReference>
<proteinExistence type="predicted"/>
<evidence type="ECO:0000313" key="3">
    <source>
        <dbReference type="Proteomes" id="UP001408789"/>
    </source>
</evidence>
<evidence type="ECO:0008006" key="4">
    <source>
        <dbReference type="Google" id="ProtNLM"/>
    </source>
</evidence>
<feature type="region of interest" description="Disordered" evidence="1">
    <location>
        <begin position="1"/>
        <end position="41"/>
    </location>
</feature>
<dbReference type="EMBL" id="JBCNJP010000007">
    <property type="protein sequence ID" value="KAK9075509.1"/>
    <property type="molecule type" value="Genomic_DNA"/>
</dbReference>
<dbReference type="Proteomes" id="UP001408789">
    <property type="component" value="Unassembled WGS sequence"/>
</dbReference>
<dbReference type="CDD" id="cd00303">
    <property type="entry name" value="retropepsin_like"/>
    <property type="match status" value="1"/>
</dbReference>
<organism evidence="2 3">
    <name type="scientific">Deinandra increscens subsp. villosa</name>
    <dbReference type="NCBI Taxonomy" id="3103831"/>
    <lineage>
        <taxon>Eukaryota</taxon>
        <taxon>Viridiplantae</taxon>
        <taxon>Streptophyta</taxon>
        <taxon>Embryophyta</taxon>
        <taxon>Tracheophyta</taxon>
        <taxon>Spermatophyta</taxon>
        <taxon>Magnoliopsida</taxon>
        <taxon>eudicotyledons</taxon>
        <taxon>Gunneridae</taxon>
        <taxon>Pentapetalae</taxon>
        <taxon>asterids</taxon>
        <taxon>campanulids</taxon>
        <taxon>Asterales</taxon>
        <taxon>Asteraceae</taxon>
        <taxon>Asteroideae</taxon>
        <taxon>Heliantheae alliance</taxon>
        <taxon>Madieae</taxon>
        <taxon>Madiinae</taxon>
        <taxon>Deinandra</taxon>
    </lineage>
</organism>
<name>A0AAP0H747_9ASTR</name>
<feature type="compositionally biased region" description="Low complexity" evidence="1">
    <location>
        <begin position="88"/>
        <end position="99"/>
    </location>
</feature>